<dbReference type="KEGG" id="ehx:EMIHUDRAFT_215851"/>
<name>A0A0D3IG11_EMIH1</name>
<dbReference type="Proteomes" id="UP000013827">
    <property type="component" value="Unassembled WGS sequence"/>
</dbReference>
<dbReference type="PRINTS" id="PR00153">
    <property type="entry name" value="CSAPPISMRASE"/>
</dbReference>
<dbReference type="STRING" id="2903.R1DHC7"/>
<keyword evidence="6" id="KW-1185">Reference proteome</keyword>
<comment type="similarity">
    <text evidence="3">Belongs to the cyclophilin-type PPIase family.</text>
</comment>
<keyword evidence="3" id="KW-0697">Rotamase</keyword>
<dbReference type="InterPro" id="IPR044666">
    <property type="entry name" value="Cyclophilin_A-like"/>
</dbReference>
<sequence length="179" mass="19901">MGTPVRVQLDIVLDPSRPDSTSKILVEVHSEWAPIGAQRFLALIAANYFDEARIYRVIPGFIAQWGIPADPREYEKWGENKITDDPVKVSNKKATMSFATSGPHARGSQVFINYDDSCAQLDSQGFAPFAKVIEGFDVAESFVKMPKGPNQAAAKQQGNRYFTEEYPQLSYIKRAALLA</sequence>
<keyword evidence="3" id="KW-0413">Isomerase</keyword>
<comment type="function">
    <text evidence="3">PPIases accelerate the folding of proteins. It catalyzes the cis-trans isomerization of proline imidic peptide bonds in oligopeptides.</text>
</comment>
<evidence type="ECO:0000256" key="2">
    <source>
        <dbReference type="ARBA" id="ARBA00023242"/>
    </source>
</evidence>
<dbReference type="eggNOG" id="KOG0884">
    <property type="taxonomic scope" value="Eukaryota"/>
</dbReference>
<dbReference type="PANTHER" id="PTHR45625">
    <property type="entry name" value="PEPTIDYL-PROLYL CIS-TRANS ISOMERASE-RELATED"/>
    <property type="match status" value="1"/>
</dbReference>
<dbReference type="HOGENOM" id="CLU_082529_0_0_1"/>
<keyword evidence="2" id="KW-0539">Nucleus</keyword>
<accession>A0A0D3IG11</accession>
<evidence type="ECO:0000256" key="1">
    <source>
        <dbReference type="ARBA" id="ARBA00004123"/>
    </source>
</evidence>
<evidence type="ECO:0000256" key="3">
    <source>
        <dbReference type="RuleBase" id="RU363019"/>
    </source>
</evidence>
<dbReference type="Pfam" id="PF00160">
    <property type="entry name" value="Pro_isomerase"/>
    <property type="match status" value="1"/>
</dbReference>
<dbReference type="AlphaFoldDB" id="A0A0D3IG11"/>
<dbReference type="InterPro" id="IPR029000">
    <property type="entry name" value="Cyclophilin-like_dom_sf"/>
</dbReference>
<dbReference type="EC" id="5.2.1.8" evidence="3"/>
<comment type="subcellular location">
    <subcellularLocation>
        <location evidence="1">Nucleus</location>
    </subcellularLocation>
</comment>
<dbReference type="Gene3D" id="2.40.100.10">
    <property type="entry name" value="Cyclophilin-like"/>
    <property type="match status" value="1"/>
</dbReference>
<dbReference type="GO" id="GO:0071013">
    <property type="term" value="C:catalytic step 2 spliceosome"/>
    <property type="evidence" value="ECO:0007669"/>
    <property type="project" value="TreeGrafter"/>
</dbReference>
<dbReference type="SUPFAM" id="SSF50891">
    <property type="entry name" value="Cyclophilin-like"/>
    <property type="match status" value="1"/>
</dbReference>
<protein>
    <recommendedName>
        <fullName evidence="3">Peptidyl-prolyl cis-trans isomerase</fullName>
        <shortName evidence="3">PPIase</shortName>
        <ecNumber evidence="3">5.2.1.8</ecNumber>
    </recommendedName>
</protein>
<dbReference type="GO" id="GO:0003755">
    <property type="term" value="F:peptidyl-prolyl cis-trans isomerase activity"/>
    <property type="evidence" value="ECO:0007669"/>
    <property type="project" value="UniProtKB-UniRule"/>
</dbReference>
<dbReference type="PROSITE" id="PS50072">
    <property type="entry name" value="CSA_PPIASE_2"/>
    <property type="match status" value="1"/>
</dbReference>
<organism evidence="5 6">
    <name type="scientific">Emiliania huxleyi (strain CCMP1516)</name>
    <dbReference type="NCBI Taxonomy" id="280463"/>
    <lineage>
        <taxon>Eukaryota</taxon>
        <taxon>Haptista</taxon>
        <taxon>Haptophyta</taxon>
        <taxon>Prymnesiophyceae</taxon>
        <taxon>Isochrysidales</taxon>
        <taxon>Noelaerhabdaceae</taxon>
        <taxon>Emiliania</taxon>
    </lineage>
</organism>
<dbReference type="OMA" id="PREYEKW"/>
<reference evidence="6" key="1">
    <citation type="journal article" date="2013" name="Nature">
        <title>Pan genome of the phytoplankton Emiliania underpins its global distribution.</title>
        <authorList>
            <person name="Read B.A."/>
            <person name="Kegel J."/>
            <person name="Klute M.J."/>
            <person name="Kuo A."/>
            <person name="Lefebvre S.C."/>
            <person name="Maumus F."/>
            <person name="Mayer C."/>
            <person name="Miller J."/>
            <person name="Monier A."/>
            <person name="Salamov A."/>
            <person name="Young J."/>
            <person name="Aguilar M."/>
            <person name="Claverie J.M."/>
            <person name="Frickenhaus S."/>
            <person name="Gonzalez K."/>
            <person name="Herman E.K."/>
            <person name="Lin Y.C."/>
            <person name="Napier J."/>
            <person name="Ogata H."/>
            <person name="Sarno A.F."/>
            <person name="Shmutz J."/>
            <person name="Schroeder D."/>
            <person name="de Vargas C."/>
            <person name="Verret F."/>
            <person name="von Dassow P."/>
            <person name="Valentin K."/>
            <person name="Van de Peer Y."/>
            <person name="Wheeler G."/>
            <person name="Dacks J.B."/>
            <person name="Delwiche C.F."/>
            <person name="Dyhrman S.T."/>
            <person name="Glockner G."/>
            <person name="John U."/>
            <person name="Richards T."/>
            <person name="Worden A.Z."/>
            <person name="Zhang X."/>
            <person name="Grigoriev I.V."/>
            <person name="Allen A.E."/>
            <person name="Bidle K."/>
            <person name="Borodovsky M."/>
            <person name="Bowler C."/>
            <person name="Brownlee C."/>
            <person name="Cock J.M."/>
            <person name="Elias M."/>
            <person name="Gladyshev V.N."/>
            <person name="Groth M."/>
            <person name="Guda C."/>
            <person name="Hadaegh A."/>
            <person name="Iglesias-Rodriguez M.D."/>
            <person name="Jenkins J."/>
            <person name="Jones B.M."/>
            <person name="Lawson T."/>
            <person name="Leese F."/>
            <person name="Lindquist E."/>
            <person name="Lobanov A."/>
            <person name="Lomsadze A."/>
            <person name="Malik S.B."/>
            <person name="Marsh M.E."/>
            <person name="Mackinder L."/>
            <person name="Mock T."/>
            <person name="Mueller-Roeber B."/>
            <person name="Pagarete A."/>
            <person name="Parker M."/>
            <person name="Probert I."/>
            <person name="Quesneville H."/>
            <person name="Raines C."/>
            <person name="Rensing S.A."/>
            <person name="Riano-Pachon D.M."/>
            <person name="Richier S."/>
            <person name="Rokitta S."/>
            <person name="Shiraiwa Y."/>
            <person name="Soanes D.M."/>
            <person name="van der Giezen M."/>
            <person name="Wahlund T.M."/>
            <person name="Williams B."/>
            <person name="Wilson W."/>
            <person name="Wolfe G."/>
            <person name="Wurch L.L."/>
        </authorList>
    </citation>
    <scope>NUCLEOTIDE SEQUENCE</scope>
</reference>
<evidence type="ECO:0000259" key="4">
    <source>
        <dbReference type="PROSITE" id="PS50072"/>
    </source>
</evidence>
<evidence type="ECO:0000313" key="6">
    <source>
        <dbReference type="Proteomes" id="UP000013827"/>
    </source>
</evidence>
<dbReference type="PaxDb" id="2903-EOD10196"/>
<proteinExistence type="inferred from homology"/>
<dbReference type="GeneID" id="17256353"/>
<feature type="domain" description="PPIase cyclophilin-type" evidence="4">
    <location>
        <begin position="22"/>
        <end position="142"/>
    </location>
</feature>
<dbReference type="RefSeq" id="XP_005762625.1">
    <property type="nucleotide sequence ID" value="XM_005762568.1"/>
</dbReference>
<comment type="catalytic activity">
    <reaction evidence="3">
        <text>[protein]-peptidylproline (omega=180) = [protein]-peptidylproline (omega=0)</text>
        <dbReference type="Rhea" id="RHEA:16237"/>
        <dbReference type="Rhea" id="RHEA-COMP:10747"/>
        <dbReference type="Rhea" id="RHEA-COMP:10748"/>
        <dbReference type="ChEBI" id="CHEBI:83833"/>
        <dbReference type="ChEBI" id="CHEBI:83834"/>
        <dbReference type="EC" id="5.2.1.8"/>
    </reaction>
</comment>
<reference evidence="5" key="2">
    <citation type="submission" date="2024-10" db="UniProtKB">
        <authorList>
            <consortium name="EnsemblProtists"/>
        </authorList>
    </citation>
    <scope>IDENTIFICATION</scope>
</reference>
<dbReference type="EnsemblProtists" id="EOD10196">
    <property type="protein sequence ID" value="EOD10196"/>
    <property type="gene ID" value="EMIHUDRAFT_215851"/>
</dbReference>
<dbReference type="InterPro" id="IPR002130">
    <property type="entry name" value="Cyclophilin-type_PPIase_dom"/>
</dbReference>
<dbReference type="PANTHER" id="PTHR45625:SF6">
    <property type="entry name" value="SPLICEOSOME-ASSOCIATED PROTEIN CWC27 HOMOLOG"/>
    <property type="match status" value="1"/>
</dbReference>
<evidence type="ECO:0000313" key="5">
    <source>
        <dbReference type="EnsemblProtists" id="EOD10196"/>
    </source>
</evidence>